<dbReference type="GO" id="GO:0004386">
    <property type="term" value="F:helicase activity"/>
    <property type="evidence" value="ECO:0007669"/>
    <property type="project" value="UniProtKB-KW"/>
</dbReference>
<evidence type="ECO:0000259" key="7">
    <source>
        <dbReference type="PROSITE" id="PS51194"/>
    </source>
</evidence>
<dbReference type="AlphaFoldDB" id="A0AAW8JEN8"/>
<feature type="domain" description="SWIM-type" evidence="5">
    <location>
        <begin position="52"/>
        <end position="89"/>
    </location>
</feature>
<dbReference type="InterPro" id="IPR027417">
    <property type="entry name" value="P-loop_NTPase"/>
</dbReference>
<dbReference type="SUPFAM" id="SSF52540">
    <property type="entry name" value="P-loop containing nucleoside triphosphate hydrolases"/>
    <property type="match status" value="2"/>
</dbReference>
<dbReference type="InterPro" id="IPR001650">
    <property type="entry name" value="Helicase_C-like"/>
</dbReference>
<evidence type="ECO:0000256" key="4">
    <source>
        <dbReference type="SAM" id="Coils"/>
    </source>
</evidence>
<dbReference type="Gene3D" id="3.40.50.300">
    <property type="entry name" value="P-loop containing nucleotide triphosphate hydrolases"/>
    <property type="match status" value="1"/>
</dbReference>
<dbReference type="PANTHER" id="PTHR10799">
    <property type="entry name" value="SNF2/RAD54 HELICASE FAMILY"/>
    <property type="match status" value="1"/>
</dbReference>
<dbReference type="Pfam" id="PF00271">
    <property type="entry name" value="Helicase_C"/>
    <property type="match status" value="1"/>
</dbReference>
<dbReference type="InterPro" id="IPR049730">
    <property type="entry name" value="SNF2/RAD54-like_C"/>
</dbReference>
<evidence type="ECO:0000313" key="8">
    <source>
        <dbReference type="EMBL" id="MDQ8937161.1"/>
    </source>
</evidence>
<dbReference type="CDD" id="cd18012">
    <property type="entry name" value="DEXQc_arch_SWI2_SNF2"/>
    <property type="match status" value="1"/>
</dbReference>
<protein>
    <submittedName>
        <fullName evidence="8">DEAD/DEAH box helicase</fullName>
        <ecNumber evidence="8">3.6.4.-</ecNumber>
    </submittedName>
</protein>
<dbReference type="EMBL" id="JAVIDL010000052">
    <property type="protein sequence ID" value="MDQ8937161.1"/>
    <property type="molecule type" value="Genomic_DNA"/>
</dbReference>
<keyword evidence="2 8" id="KW-0347">Helicase</keyword>
<dbReference type="SMART" id="SM00487">
    <property type="entry name" value="DEXDc"/>
    <property type="match status" value="1"/>
</dbReference>
<dbReference type="InterPro" id="IPR007527">
    <property type="entry name" value="Znf_SWIM"/>
</dbReference>
<sequence>MLHLNQFLSRFNQTTIKRSQSYVERIDLETLDIFNQGDQVQIYAQILGEEDYDTTINYSSTLQRIIDTDCSCPDEVDCKHAAALARLYYHKELERQQIAPKAANQDQYTKKALLWLSQLQKHIQQQGTTQAAGQIIYLLNDHHMPNHFLTTYKVRRNKAGEIRDQQRYDNHENIVSKRIKLLDHERHLFLQLYLHSQLQEAHPLQPALNFTDLALEQFKSFIQSGTVYWNNIQNPALVWSDEHYQIHFSWKSHHQHDRERLFAHFTINGEQRLSEQAAEQIVVLPTTPPVYLDYGQHQVGYLDCDLDKTILMDLLDMPAIPAHLLQQFDQLKKQHQSLQLIPQSRHIAVLEESHGQPQPILRFGALPQLNLLATQQHIGIAEIEFEYPSGRIPAGNPEAFFMGMQQDRRVKQYRDLEQEQQIISQLQNEVQGLTWLVDWVQTAEIHHPHNELPSNAVAATEQNWFHKLVPTNQIEAMGWQVEHTPQSLFNVVAGQNLDIQLQSSAQNYDWFELHATIADAQGHVYNLFDLVAELLMSSPHFLEPQHLDELDEDGFIHLRTTSDRPQLLLPVKEIKPLLIHLKEIFQQPQNNQLDRYDASQVLELQHHLGMQWQSNQSLKVFAEKLKQGYQQHLPTPKGFQGELRPYQQQGLAWLEFLVETEHGGILADDMGLGKTAQTLAHILLQKQAGHLQATPALIVAPTSLMHNWYKEAAKFTPDLKVLILQGPDRHELFEKIPEMDIVLTTYPLLSRDHDELLKHQYHLCILDEAQNIKNPRAKAAQVLRQLQAKHRLCLTGTPMENHLGELWSLFYFLMPGFLYSQDTFNKNYRIPIEKNADQHKKNKLVNRIQPFMLRRLKMDVAKELPPKTTIEVHIDMHEQQAKLYEAVRASMQSNIQNVIANKGIKRSQIQILDALLKLRQVCCHPSLLKLDSVQSQEVESAKLDHLVEMVQAMLEEGRRILIFSQFTSMLQLIEARLSALDISHVKLTGQTKKRDQVINAFQNGEVPVFLISLKAGGVGLNLTAADTVIHYDPWWNPAAEEQASDRAWRIGQDKPVFVYKLISNESIEEKILLMQKNKAELAQAVLSVDKEHNVKLSEDDVMQLFEKF</sequence>
<organism evidence="8 9">
    <name type="scientific">Acinetobacter rudis</name>
    <dbReference type="NCBI Taxonomy" id="632955"/>
    <lineage>
        <taxon>Bacteria</taxon>
        <taxon>Pseudomonadati</taxon>
        <taxon>Pseudomonadota</taxon>
        <taxon>Gammaproteobacteria</taxon>
        <taxon>Moraxellales</taxon>
        <taxon>Moraxellaceae</taxon>
        <taxon>Acinetobacter</taxon>
    </lineage>
</organism>
<feature type="coiled-coil region" evidence="4">
    <location>
        <begin position="409"/>
        <end position="436"/>
    </location>
</feature>
<keyword evidence="3" id="KW-0863">Zinc-finger</keyword>
<gene>
    <name evidence="8" type="ORF">RFH47_15685</name>
</gene>
<dbReference type="PROSITE" id="PS51194">
    <property type="entry name" value="HELICASE_CTER"/>
    <property type="match status" value="1"/>
</dbReference>
<keyword evidence="4" id="KW-0175">Coiled coil</keyword>
<dbReference type="InterPro" id="IPR038718">
    <property type="entry name" value="SNF2-like_sf"/>
</dbReference>
<dbReference type="SMART" id="SM00490">
    <property type="entry name" value="HELICc"/>
    <property type="match status" value="1"/>
</dbReference>
<dbReference type="PROSITE" id="PS50966">
    <property type="entry name" value="ZF_SWIM"/>
    <property type="match status" value="1"/>
</dbReference>
<dbReference type="PROSITE" id="PS51192">
    <property type="entry name" value="HELICASE_ATP_BIND_1"/>
    <property type="match status" value="1"/>
</dbReference>
<proteinExistence type="predicted"/>
<dbReference type="Proteomes" id="UP001243844">
    <property type="component" value="Unassembled WGS sequence"/>
</dbReference>
<keyword evidence="3" id="KW-0862">Zinc</keyword>
<evidence type="ECO:0000256" key="2">
    <source>
        <dbReference type="ARBA" id="ARBA00022806"/>
    </source>
</evidence>
<dbReference type="RefSeq" id="WP_308982146.1">
    <property type="nucleotide sequence ID" value="NZ_JAVIDL010000052.1"/>
</dbReference>
<evidence type="ECO:0000259" key="6">
    <source>
        <dbReference type="PROSITE" id="PS51192"/>
    </source>
</evidence>
<evidence type="ECO:0000259" key="5">
    <source>
        <dbReference type="PROSITE" id="PS50966"/>
    </source>
</evidence>
<dbReference type="CDD" id="cd18793">
    <property type="entry name" value="SF2_C_SNF"/>
    <property type="match status" value="1"/>
</dbReference>
<keyword evidence="1 8" id="KW-0378">Hydrolase</keyword>
<evidence type="ECO:0000313" key="9">
    <source>
        <dbReference type="Proteomes" id="UP001243844"/>
    </source>
</evidence>
<evidence type="ECO:0000256" key="3">
    <source>
        <dbReference type="PROSITE-ProRule" id="PRU00325"/>
    </source>
</evidence>
<feature type="domain" description="Helicase C-terminal" evidence="7">
    <location>
        <begin position="942"/>
        <end position="1102"/>
    </location>
</feature>
<dbReference type="InterPro" id="IPR014001">
    <property type="entry name" value="Helicase_ATP-bd"/>
</dbReference>
<dbReference type="Pfam" id="PF04434">
    <property type="entry name" value="SWIM"/>
    <property type="match status" value="1"/>
</dbReference>
<feature type="domain" description="Helicase ATP-binding" evidence="6">
    <location>
        <begin position="655"/>
        <end position="816"/>
    </location>
</feature>
<keyword evidence="3" id="KW-0479">Metal-binding</keyword>
<keyword evidence="2 8" id="KW-0067">ATP-binding</keyword>
<dbReference type="Gene3D" id="3.40.50.10810">
    <property type="entry name" value="Tandem AAA-ATPase domain"/>
    <property type="match status" value="1"/>
</dbReference>
<comment type="caution">
    <text evidence="8">The sequence shown here is derived from an EMBL/GenBank/DDBJ whole genome shotgun (WGS) entry which is preliminary data.</text>
</comment>
<keyword evidence="2 8" id="KW-0547">Nucleotide-binding</keyword>
<name>A0AAW8JEN8_9GAMM</name>
<dbReference type="EC" id="3.6.4.-" evidence="8"/>
<reference evidence="8" key="1">
    <citation type="submission" date="2023-08" db="EMBL/GenBank/DDBJ databases">
        <title>Emergence of clinically-relevant ST2 carbapenem-resistant Acinetobacter baumannii strains in hospital sewages in Zhejiang, East of China.</title>
        <authorList>
            <person name="Kaichao C."/>
            <person name="Zhang R."/>
        </authorList>
    </citation>
    <scope>NUCLEOTIDE SEQUENCE</scope>
    <source>
        <strain evidence="8">M-RB-37</strain>
    </source>
</reference>
<dbReference type="GO" id="GO:0016787">
    <property type="term" value="F:hydrolase activity"/>
    <property type="evidence" value="ECO:0007669"/>
    <property type="project" value="UniProtKB-KW"/>
</dbReference>
<evidence type="ECO:0000256" key="1">
    <source>
        <dbReference type="ARBA" id="ARBA00022801"/>
    </source>
</evidence>
<dbReference type="InterPro" id="IPR000330">
    <property type="entry name" value="SNF2_N"/>
</dbReference>
<accession>A0AAW8JEN8</accession>
<dbReference type="Pfam" id="PF00176">
    <property type="entry name" value="SNF2-rel_dom"/>
    <property type="match status" value="1"/>
</dbReference>
<dbReference type="GO" id="GO:0008270">
    <property type="term" value="F:zinc ion binding"/>
    <property type="evidence" value="ECO:0007669"/>
    <property type="project" value="UniProtKB-KW"/>
</dbReference>
<dbReference type="GO" id="GO:0005524">
    <property type="term" value="F:ATP binding"/>
    <property type="evidence" value="ECO:0007669"/>
    <property type="project" value="InterPro"/>
</dbReference>